<feature type="domain" description="O-antigen ligase-related" evidence="6">
    <location>
        <begin position="155"/>
        <end position="313"/>
    </location>
</feature>
<feature type="transmembrane region" description="Helical" evidence="5">
    <location>
        <begin position="150"/>
        <end position="166"/>
    </location>
</feature>
<feature type="domain" description="Protein glycosylation ligase" evidence="8">
    <location>
        <begin position="117"/>
        <end position="142"/>
    </location>
</feature>
<accession>A0ABX5FFV0</accession>
<reference evidence="9 10" key="1">
    <citation type="journal article" date="2017" name="Front. Microbiol.">
        <title>Genome of Ca. Pandoraea novymonadis, an Endosymbiotic Bacterium of the Trypanosomatid Novymonas esmeraldas.</title>
        <authorList>
            <person name="Kostygov A.Y."/>
            <person name="Butenko A."/>
            <person name="Nenarokova A."/>
            <person name="Tashyreva D."/>
            <person name="Flegontov P."/>
            <person name="Lukes J."/>
            <person name="Yurchenko V."/>
        </authorList>
    </citation>
    <scope>NUCLEOTIDE SEQUENCE [LARGE SCALE GENOMIC DNA]</scope>
    <source>
        <strain evidence="9 10">E262</strain>
    </source>
</reference>
<dbReference type="EMBL" id="MUHY01000001">
    <property type="protein sequence ID" value="PSB92353.1"/>
    <property type="molecule type" value="Genomic_DNA"/>
</dbReference>
<evidence type="ECO:0000256" key="3">
    <source>
        <dbReference type="ARBA" id="ARBA00022989"/>
    </source>
</evidence>
<evidence type="ECO:0000259" key="8">
    <source>
        <dbReference type="Pfam" id="PF15864"/>
    </source>
</evidence>
<dbReference type="PANTHER" id="PTHR37422:SF13">
    <property type="entry name" value="LIPOPOLYSACCHARIDE BIOSYNTHESIS PROTEIN PA4999-RELATED"/>
    <property type="match status" value="1"/>
</dbReference>
<dbReference type="InterPro" id="IPR021797">
    <property type="entry name" value="Wzy_C_2"/>
</dbReference>
<evidence type="ECO:0000259" key="6">
    <source>
        <dbReference type="Pfam" id="PF04932"/>
    </source>
</evidence>
<dbReference type="Pfam" id="PF11846">
    <property type="entry name" value="Wzy_C_2"/>
    <property type="match status" value="1"/>
</dbReference>
<dbReference type="Pfam" id="PF15864">
    <property type="entry name" value="PglL_A"/>
    <property type="match status" value="1"/>
</dbReference>
<dbReference type="PANTHER" id="PTHR37422">
    <property type="entry name" value="TEICHURONIC ACID BIOSYNTHESIS PROTEIN TUAE"/>
    <property type="match status" value="1"/>
</dbReference>
<feature type="transmembrane region" description="Helical" evidence="5">
    <location>
        <begin position="80"/>
        <end position="107"/>
    </location>
</feature>
<comment type="caution">
    <text evidence="9">The sequence shown here is derived from an EMBL/GenBank/DDBJ whole genome shotgun (WGS) entry which is preliminary data.</text>
</comment>
<protein>
    <recommendedName>
        <fullName evidence="11">Polymerase</fullName>
    </recommendedName>
</protein>
<dbReference type="InterPro" id="IPR031726">
    <property type="entry name" value="PglL_A"/>
</dbReference>
<feature type="transmembrane region" description="Helical" evidence="5">
    <location>
        <begin position="201"/>
        <end position="224"/>
    </location>
</feature>
<feature type="domain" description="Virulence factor membrane-bound polymerase C-terminal" evidence="7">
    <location>
        <begin position="336"/>
        <end position="492"/>
    </location>
</feature>
<keyword evidence="3 5" id="KW-1133">Transmembrane helix</keyword>
<keyword evidence="4 5" id="KW-0472">Membrane</keyword>
<evidence type="ECO:0000256" key="5">
    <source>
        <dbReference type="SAM" id="Phobius"/>
    </source>
</evidence>
<comment type="subcellular location">
    <subcellularLocation>
        <location evidence="1">Membrane</location>
        <topology evidence="1">Multi-pass membrane protein</topology>
    </subcellularLocation>
</comment>
<sequence>MFAVWRQDARQLQTPSIAWLPIGFLGLIEVQMLWLRTNVPELEIITILYGVAMFLAINSGFWVARLGWCNPFMYWTAASLILGGIFSVIVQIVQVFHLEATAPWLFAQYTTKMARRVFGNMYQPNHLATYLSLATAGAFYLWYQRRLSGWCWLLLSVILNIGIVLTASRMPWLQLTLLTLAGIWMVVYLERVEGNSMHHSLLRWWVPVAILPLMVIVTEVIQWANVALQLQLEGSAFDRLQQAGQVSGRLNLWRYGWKIFQHHWLLGAGWVNYADAQFALAGKLGPVEMADNAHNVVFDVFAKGGVIGAILVFLPLLLWVVRAVKRLKTSAPTAFAFIILGILFIHALLEYPQNYAFFLMPSMFLLGLTDTRALPWMKPLAVGFLNMLIFVAGIGFLVYLYRDYRRVEVAYCAGQIERYRRNPSYFFSPYGDYALAHALVLNRDALNAKLDAHRRAMSIGAGPSMIKRYTILLALAGRDDDALQAVQRLKQYNIKRFEREYASLLFMCEEQGHALGGFVSKLIQTFGNVMDNR</sequence>
<organism evidence="9 10">
    <name type="scientific">Candidatus Pandoraea novymonadis</name>
    <dbReference type="NCBI Taxonomy" id="1808959"/>
    <lineage>
        <taxon>Bacteria</taxon>
        <taxon>Pseudomonadati</taxon>
        <taxon>Pseudomonadota</taxon>
        <taxon>Betaproteobacteria</taxon>
        <taxon>Burkholderiales</taxon>
        <taxon>Burkholderiaceae</taxon>
        <taxon>Pandoraea</taxon>
    </lineage>
</organism>
<evidence type="ECO:0000313" key="10">
    <source>
        <dbReference type="Proteomes" id="UP000242660"/>
    </source>
</evidence>
<feature type="transmembrane region" description="Helical" evidence="5">
    <location>
        <begin position="47"/>
        <end position="68"/>
    </location>
</feature>
<proteinExistence type="predicted"/>
<dbReference type="RefSeq" id="WP_106182679.1">
    <property type="nucleotide sequence ID" value="NZ_MUHY01000001.1"/>
</dbReference>
<feature type="transmembrane region" description="Helical" evidence="5">
    <location>
        <begin position="300"/>
        <end position="321"/>
    </location>
</feature>
<evidence type="ECO:0000259" key="7">
    <source>
        <dbReference type="Pfam" id="PF11846"/>
    </source>
</evidence>
<keyword evidence="2 5" id="KW-0812">Transmembrane</keyword>
<feature type="transmembrane region" description="Helical" evidence="5">
    <location>
        <begin position="172"/>
        <end position="189"/>
    </location>
</feature>
<feature type="transmembrane region" description="Helical" evidence="5">
    <location>
        <begin position="333"/>
        <end position="349"/>
    </location>
</feature>
<name>A0ABX5FFV0_9BURK</name>
<feature type="transmembrane region" description="Helical" evidence="5">
    <location>
        <begin position="16"/>
        <end position="35"/>
    </location>
</feature>
<gene>
    <name evidence="9" type="ORF">BZL35_00593</name>
</gene>
<dbReference type="Proteomes" id="UP000242660">
    <property type="component" value="Unassembled WGS sequence"/>
</dbReference>
<dbReference type="InterPro" id="IPR007016">
    <property type="entry name" value="O-antigen_ligase-rel_domated"/>
</dbReference>
<evidence type="ECO:0000256" key="1">
    <source>
        <dbReference type="ARBA" id="ARBA00004141"/>
    </source>
</evidence>
<evidence type="ECO:0000313" key="9">
    <source>
        <dbReference type="EMBL" id="PSB92353.1"/>
    </source>
</evidence>
<evidence type="ECO:0008006" key="11">
    <source>
        <dbReference type="Google" id="ProtNLM"/>
    </source>
</evidence>
<dbReference type="InterPro" id="IPR051533">
    <property type="entry name" value="WaaL-like"/>
</dbReference>
<dbReference type="Pfam" id="PF04932">
    <property type="entry name" value="Wzy_C"/>
    <property type="match status" value="1"/>
</dbReference>
<evidence type="ECO:0000256" key="2">
    <source>
        <dbReference type="ARBA" id="ARBA00022692"/>
    </source>
</evidence>
<evidence type="ECO:0000256" key="4">
    <source>
        <dbReference type="ARBA" id="ARBA00023136"/>
    </source>
</evidence>
<feature type="transmembrane region" description="Helical" evidence="5">
    <location>
        <begin position="380"/>
        <end position="401"/>
    </location>
</feature>
<feature type="transmembrane region" description="Helical" evidence="5">
    <location>
        <begin position="127"/>
        <end position="143"/>
    </location>
</feature>
<keyword evidence="10" id="KW-1185">Reference proteome</keyword>